<feature type="signal peptide" evidence="1">
    <location>
        <begin position="1"/>
        <end position="17"/>
    </location>
</feature>
<proteinExistence type="predicted"/>
<keyword evidence="1" id="KW-0732">Signal</keyword>
<dbReference type="RefSeq" id="WP_169346329.1">
    <property type="nucleotide sequence ID" value="NZ_JABBJJ010000086.1"/>
</dbReference>
<dbReference type="AlphaFoldDB" id="A0A848LI16"/>
<accession>A0A848LI16</accession>
<feature type="chain" id="PRO_5032512505" evidence="1">
    <location>
        <begin position="18"/>
        <end position="479"/>
    </location>
</feature>
<dbReference type="EMBL" id="JABBJJ010000086">
    <property type="protein sequence ID" value="NMO17048.1"/>
    <property type="molecule type" value="Genomic_DNA"/>
</dbReference>
<protein>
    <submittedName>
        <fullName evidence="2">Tetratricopeptide repeat protein</fullName>
    </submittedName>
</protein>
<keyword evidence="3" id="KW-1185">Reference proteome</keyword>
<name>A0A848LI16_9BACT</name>
<dbReference type="Gene3D" id="1.25.40.10">
    <property type="entry name" value="Tetratricopeptide repeat domain"/>
    <property type="match status" value="1"/>
</dbReference>
<sequence length="479" mass="52970">MLPLLLTLLVAAAPATAPESPSASLKKSQAFQEWRGGRFVLEERWAELPQAGLHVGYFLVPKYWKAEGDEVAFDDAFFVVDRRTGQPVAPALVRTKVPRNGCPAAGEVTQLSPEPESATSAALRFGNGPQRCLLRLRRVKDAWTLSLFPDEARSVEETFPEAALALAKVLGAGDAGAGALQWAYLPNSRWLLAAPREECALWVIDSLTQEVNATASKAMTGKICQCIEDAVGDTDKSFGLEQVAYSLSRMGEGTSLPTCDCTFAKTGEADVSCDAYAGRTHSVGILAQMEEDGSLAKEQAAEALKEIADERRTYDGLLAANQNALELWRTDRPKEALTAWAGLYRTWIHQGRPAPVNEELVNIHALSEEEAAVLQEQMNTVRQASIDLWAEILNNLGFALWSRKEWSQAEAVLTECMDLLMRTNRERNVLHLNRGDLYRDMGKLPEAMEAYQRFLSGKVTAAQRKYAERELRKLEKRSK</sequence>
<comment type="caution">
    <text evidence="2">The sequence shown here is derived from an EMBL/GenBank/DDBJ whole genome shotgun (WGS) entry which is preliminary data.</text>
</comment>
<dbReference type="InterPro" id="IPR011990">
    <property type="entry name" value="TPR-like_helical_dom_sf"/>
</dbReference>
<evidence type="ECO:0000313" key="3">
    <source>
        <dbReference type="Proteomes" id="UP000518300"/>
    </source>
</evidence>
<gene>
    <name evidence="2" type="ORF">HG543_19605</name>
</gene>
<dbReference type="Proteomes" id="UP000518300">
    <property type="component" value="Unassembled WGS sequence"/>
</dbReference>
<evidence type="ECO:0000256" key="1">
    <source>
        <dbReference type="SAM" id="SignalP"/>
    </source>
</evidence>
<reference evidence="2 3" key="1">
    <citation type="submission" date="2020-04" db="EMBL/GenBank/DDBJ databases">
        <title>Draft genome of Pyxidicoccus fallax type strain.</title>
        <authorList>
            <person name="Whitworth D.E."/>
        </authorList>
    </citation>
    <scope>NUCLEOTIDE SEQUENCE [LARGE SCALE GENOMIC DNA]</scope>
    <source>
        <strain evidence="2 3">DSM 14698</strain>
    </source>
</reference>
<evidence type="ECO:0000313" key="2">
    <source>
        <dbReference type="EMBL" id="NMO17048.1"/>
    </source>
</evidence>
<organism evidence="2 3">
    <name type="scientific">Pyxidicoccus fallax</name>
    <dbReference type="NCBI Taxonomy" id="394095"/>
    <lineage>
        <taxon>Bacteria</taxon>
        <taxon>Pseudomonadati</taxon>
        <taxon>Myxococcota</taxon>
        <taxon>Myxococcia</taxon>
        <taxon>Myxococcales</taxon>
        <taxon>Cystobacterineae</taxon>
        <taxon>Myxococcaceae</taxon>
        <taxon>Pyxidicoccus</taxon>
    </lineage>
</organism>
<dbReference type="SUPFAM" id="SSF48452">
    <property type="entry name" value="TPR-like"/>
    <property type="match status" value="1"/>
</dbReference>